<comment type="caution">
    <text evidence="3">The sequence shown here is derived from an EMBL/GenBank/DDBJ whole genome shotgun (WGS) entry which is preliminary data.</text>
</comment>
<accession>A0A815K6B9</accession>
<dbReference type="InterPro" id="IPR043502">
    <property type="entry name" value="DNA/RNA_pol_sf"/>
</dbReference>
<dbReference type="InterPro" id="IPR000477">
    <property type="entry name" value="RT_dom"/>
</dbReference>
<evidence type="ECO:0000256" key="1">
    <source>
        <dbReference type="SAM" id="MobiDB-lite"/>
    </source>
</evidence>
<name>A0A815K6B9_9BILA</name>
<proteinExistence type="predicted"/>
<sequence length="206" mass="23106">MHRTGRRRHAAIILFDIKAAFDSVWHDGLIYKLNDLGLPPYLMNYLISFLQNRTAAIEMESTLSTPFNLNSGTPQGSPLSLLLYIIYTADSMNEISDHTEHGLFADDIALWTSSNTISSLSFSWLGFKIHDLLHLNFRDTNETNISEKFQELVDKIYAVVPDYDLQAAMAEEGGDGYYYGDDGAYSEGEGSNVDGENNDEEGDDEE</sequence>
<dbReference type="EMBL" id="CAJNOL010001599">
    <property type="protein sequence ID" value="CAF1388677.1"/>
    <property type="molecule type" value="Genomic_DNA"/>
</dbReference>
<feature type="region of interest" description="Disordered" evidence="1">
    <location>
        <begin position="178"/>
        <end position="206"/>
    </location>
</feature>
<evidence type="ECO:0000259" key="2">
    <source>
        <dbReference type="PROSITE" id="PS50878"/>
    </source>
</evidence>
<dbReference type="PROSITE" id="PS50878">
    <property type="entry name" value="RT_POL"/>
    <property type="match status" value="1"/>
</dbReference>
<protein>
    <recommendedName>
        <fullName evidence="2">Reverse transcriptase domain-containing protein</fullName>
    </recommendedName>
</protein>
<organism evidence="3 4">
    <name type="scientific">Rotaria sordida</name>
    <dbReference type="NCBI Taxonomy" id="392033"/>
    <lineage>
        <taxon>Eukaryota</taxon>
        <taxon>Metazoa</taxon>
        <taxon>Spiralia</taxon>
        <taxon>Gnathifera</taxon>
        <taxon>Rotifera</taxon>
        <taxon>Eurotatoria</taxon>
        <taxon>Bdelloidea</taxon>
        <taxon>Philodinida</taxon>
        <taxon>Philodinidae</taxon>
        <taxon>Rotaria</taxon>
    </lineage>
</organism>
<dbReference type="AlphaFoldDB" id="A0A815K6B9"/>
<feature type="compositionally biased region" description="Low complexity" evidence="1">
    <location>
        <begin position="178"/>
        <end position="195"/>
    </location>
</feature>
<dbReference type="PANTHER" id="PTHR19446">
    <property type="entry name" value="REVERSE TRANSCRIPTASES"/>
    <property type="match status" value="1"/>
</dbReference>
<evidence type="ECO:0000313" key="4">
    <source>
        <dbReference type="Proteomes" id="UP000663870"/>
    </source>
</evidence>
<keyword evidence="4" id="KW-1185">Reference proteome</keyword>
<feature type="domain" description="Reverse transcriptase" evidence="2">
    <location>
        <begin position="1"/>
        <end position="160"/>
    </location>
</feature>
<feature type="compositionally biased region" description="Acidic residues" evidence="1">
    <location>
        <begin position="196"/>
        <end position="206"/>
    </location>
</feature>
<dbReference type="SUPFAM" id="SSF56672">
    <property type="entry name" value="DNA/RNA polymerases"/>
    <property type="match status" value="1"/>
</dbReference>
<evidence type="ECO:0000313" key="3">
    <source>
        <dbReference type="EMBL" id="CAF1388677.1"/>
    </source>
</evidence>
<dbReference type="Proteomes" id="UP000663870">
    <property type="component" value="Unassembled WGS sequence"/>
</dbReference>
<reference evidence="3" key="1">
    <citation type="submission" date="2021-02" db="EMBL/GenBank/DDBJ databases">
        <authorList>
            <person name="Nowell W R."/>
        </authorList>
    </citation>
    <scope>NUCLEOTIDE SEQUENCE</scope>
</reference>
<gene>
    <name evidence="3" type="ORF">JXQ802_LOCUS34080</name>
</gene>
<dbReference type="Pfam" id="PF00078">
    <property type="entry name" value="RVT_1"/>
    <property type="match status" value="1"/>
</dbReference>